<sequence length="1522" mass="167534">MKIARLFTSPGENVYDRFDYTLRTSVLRNPDGSKVFEMNDVEVPVSWSQVAADILAQKYFRKTGVPQRDAEGNLMIGKDGLPVTGSENSIKQVAHRLVGCWQDWGKKHNYFDTDEDAQVFYDEVVYMLLAQMAAPNSPQWFNTGLQFAYGIDGPAQGHFYVDPATGETRESEDAYTRPQAHACFIQSVKDDLVNEGGIFDLAVREARVFKFGSGSGTNYSNLRGSGEKLSGGGSSSGLMSFLKIFDSAAGAIKSGGTTRRAAKMVIIDIDHPDIEKFIEWKAKEEDKVAAMVAGSKICSRFLKAIVDEALQGGTDRQENEKLNTLIQNALHRGVPMSYILRVLALVEQGYTTLDFEEYDTHYESEAYQTVGGQNSNNSVRVTNEFMKAVQNDEIWVLRERTTGQDARAVRAKDLWEKIVMSAWKCADPGLQFDSTINEWHTCPTSGRINASNPCVTADTLVATDRGLERIGALVGQSRGIKSIDGKMHWVEKIFPTGTKPVYELKTKSGYSLKLTGDHPVFTENRGDVRACELCKDDVVRFVGAGFGKETTGSAETAQLVGLLAGDGCITTTSGTTAAGEPRRVAFLTVDKAEGEIADWTNSHINDMRPDLGEHNKPGTVTETATTARVAVGSPRILEQLEAFAVLDAGSENKLFTDVVFRLARAEQAALLRGLFTADGTVANYGDKSQYVVLDSTSLELIRQVQLLLLNFGIKAKIYENRRAGELVALLPDGNGGAKEYPVQQMHSLRISRSSRLLFEEHIGFMPESRKSDELRRLNESVSAYNDSLTDAVASLARLGEEPVFDLTEPETSHFIANGIGIHNCSEYMFLDDTACNLASLNLAHFLDEESGKIKITEIQHASALWTVVLEISVLMAHFPSEEIARLSYEFRTLGLGFANLGRVLMVLGIPYDSPRALAIAGGIAALMTGQAYVTSADLAKDHGAFARYRENSDDMLRVIRNHRRAAHNSAEEEYEGLSVKPRGIDSEYCPKELFEVAGKVWDEALKRGKKYGFRNAQVSVIAPTGTIGLVMDCDTTGIEPEFAIVKFKKLAGGGYFKIVNQSVHKALARLGYSDTQIEEIEKYCKGHGTLRGCPGINQQWLKSRGFTDEKIEAVEKQLESVFDIRFAFNKWIIGDEFCHSLGFTEEQLNDAGFDMLSELGASDEDIEAANDYVCGTMMIEGAPHLKAEHLPVFDCASTCGRKGERYINHMAHVHMMSAVQPFISGAISKTVNMPASATTAEIGDVYEAAWQSMVKAITIYRDGSKLSQPLNISSSSDLDEVIMLGTEEDLDETKGPKEVQERIVERVYHRSERRMLPKRRKGYIREAYVGGHKVFLRTGEYEDGSLGEVFIDMYKEGASFKGLLNCFAVLASKALQYGMPLEELVDSFTFTRFEPAGAVQGHNAIKNSTSILDYVFRSIGYDYLGRKDFVHVKAVDEVPEVTTHGNGNGNGKAHKAKASEPELAVQTTKAHADDNSVLRSQAAQAKVQGYTGEQCENCGSVRVKQNGTCKVCEDCGMTTGCS</sequence>
<dbReference type="SUPFAM" id="SSF55608">
    <property type="entry name" value="Homing endonucleases"/>
    <property type="match status" value="1"/>
</dbReference>
<dbReference type="Pfam" id="PF08471">
    <property type="entry name" value="Ribonuc_red_2_N"/>
    <property type="match status" value="1"/>
</dbReference>
<dbReference type="InterPro" id="IPR027434">
    <property type="entry name" value="Homing_endonucl"/>
</dbReference>
<dbReference type="EMBL" id="DRSQ01000145">
    <property type="protein sequence ID" value="HHE32393.1"/>
    <property type="molecule type" value="Genomic_DNA"/>
</dbReference>
<dbReference type="GO" id="GO:0016539">
    <property type="term" value="P:intein-mediated protein splicing"/>
    <property type="evidence" value="ECO:0007669"/>
    <property type="project" value="InterPro"/>
</dbReference>
<keyword evidence="9" id="KW-0651">Protein splicing</keyword>
<dbReference type="SUPFAM" id="SSF51998">
    <property type="entry name" value="PFL-like glycyl radical enzymes"/>
    <property type="match status" value="1"/>
</dbReference>
<dbReference type="SUPFAM" id="SSF75625">
    <property type="entry name" value="YebC-like"/>
    <property type="match status" value="1"/>
</dbReference>
<keyword evidence="10" id="KW-0560">Oxidoreductase</keyword>
<keyword evidence="6" id="KW-0237">DNA synthesis</keyword>
<evidence type="ECO:0000256" key="11">
    <source>
        <dbReference type="ARBA" id="ARBA00023285"/>
    </source>
</evidence>
<comment type="similarity">
    <text evidence="2">Belongs to the ribonucleoside diphosphate reductase class-2 family.</text>
</comment>
<feature type="domain" description="DOD-type homing endonuclease" evidence="16">
    <location>
        <begin position="559"/>
        <end position="713"/>
    </location>
</feature>
<dbReference type="NCBIfam" id="TIGR01445">
    <property type="entry name" value="intein_Nterm"/>
    <property type="match status" value="1"/>
</dbReference>
<evidence type="ECO:0000256" key="4">
    <source>
        <dbReference type="ARBA" id="ARBA00014409"/>
    </source>
</evidence>
<dbReference type="Gene3D" id="3.10.28.10">
    <property type="entry name" value="Homing endonucleases"/>
    <property type="match status" value="1"/>
</dbReference>
<name>A0A7C5DEI4_9CHLB</name>
<evidence type="ECO:0000313" key="17">
    <source>
        <dbReference type="EMBL" id="HHE32393.1"/>
    </source>
</evidence>
<evidence type="ECO:0000256" key="5">
    <source>
        <dbReference type="ARBA" id="ARBA00022628"/>
    </source>
</evidence>
<dbReference type="PROSITE" id="PS50817">
    <property type="entry name" value="INTEIN_N_TER"/>
    <property type="match status" value="1"/>
</dbReference>
<dbReference type="InterPro" id="IPR024434">
    <property type="entry name" value="TSCPD_dom"/>
</dbReference>
<evidence type="ECO:0000256" key="8">
    <source>
        <dbReference type="ARBA" id="ARBA00022813"/>
    </source>
</evidence>
<dbReference type="Proteomes" id="UP000886058">
    <property type="component" value="Unassembled WGS sequence"/>
</dbReference>
<comment type="catalytic activity">
    <reaction evidence="14">
        <text>a 2'-deoxyribonucleoside 5'-diphosphate + [thioredoxin]-disulfide + H2O = a ribonucleoside 5'-diphosphate + [thioredoxin]-dithiol</text>
        <dbReference type="Rhea" id="RHEA:23252"/>
        <dbReference type="Rhea" id="RHEA-COMP:10698"/>
        <dbReference type="Rhea" id="RHEA-COMP:10700"/>
        <dbReference type="ChEBI" id="CHEBI:15377"/>
        <dbReference type="ChEBI" id="CHEBI:29950"/>
        <dbReference type="ChEBI" id="CHEBI:50058"/>
        <dbReference type="ChEBI" id="CHEBI:57930"/>
        <dbReference type="ChEBI" id="CHEBI:73316"/>
        <dbReference type="EC" id="1.17.4.1"/>
    </reaction>
</comment>
<evidence type="ECO:0000256" key="3">
    <source>
        <dbReference type="ARBA" id="ARBA00012274"/>
    </source>
</evidence>
<evidence type="ECO:0000256" key="14">
    <source>
        <dbReference type="ARBA" id="ARBA00047754"/>
    </source>
</evidence>
<dbReference type="CDD" id="cd00081">
    <property type="entry name" value="Hint"/>
    <property type="match status" value="1"/>
</dbReference>
<dbReference type="InterPro" id="IPR000788">
    <property type="entry name" value="RNR_lg_C"/>
</dbReference>
<dbReference type="InterPro" id="IPR036844">
    <property type="entry name" value="Hint_dom_sf"/>
</dbReference>
<keyword evidence="8" id="KW-0068">Autocatalytic cleavage</keyword>
<dbReference type="Pfam" id="PF14528">
    <property type="entry name" value="LAGLIDADG_3"/>
    <property type="match status" value="1"/>
</dbReference>
<dbReference type="SMART" id="SM00306">
    <property type="entry name" value="HintN"/>
    <property type="match status" value="1"/>
</dbReference>
<dbReference type="PROSITE" id="PS50818">
    <property type="entry name" value="INTEIN_C_TER"/>
    <property type="match status" value="1"/>
</dbReference>
<feature type="region of interest" description="Disordered" evidence="15">
    <location>
        <begin position="1441"/>
        <end position="1464"/>
    </location>
</feature>
<proteinExistence type="inferred from homology"/>
<dbReference type="Pfam" id="PF02867">
    <property type="entry name" value="Ribonuc_red_lgC"/>
    <property type="match status" value="2"/>
</dbReference>
<protein>
    <recommendedName>
        <fullName evidence="4">Vitamin B12-dependent ribonucleotide reductase</fullName>
        <ecNumber evidence="3">1.17.4.1</ecNumber>
    </recommendedName>
    <alternativeName>
        <fullName evidence="13">Ribonucleoside-diphosphate reductase NrdJ</fullName>
    </alternativeName>
</protein>
<evidence type="ECO:0000256" key="1">
    <source>
        <dbReference type="ARBA" id="ARBA00001922"/>
    </source>
</evidence>
<dbReference type="PANTHER" id="PTHR43371:SF1">
    <property type="entry name" value="RIBONUCLEOSIDE-DIPHOSPHATE REDUCTASE"/>
    <property type="match status" value="1"/>
</dbReference>
<dbReference type="GO" id="GO:0050897">
    <property type="term" value="F:cobalt ion binding"/>
    <property type="evidence" value="ECO:0007669"/>
    <property type="project" value="InterPro"/>
</dbReference>
<dbReference type="InterPro" id="IPR004042">
    <property type="entry name" value="Intein_endonuc_central"/>
</dbReference>
<dbReference type="InterPro" id="IPR006141">
    <property type="entry name" value="Intein_N"/>
</dbReference>
<dbReference type="PROSITE" id="PS50819">
    <property type="entry name" value="INTEIN_ENDONUCLEASE"/>
    <property type="match status" value="1"/>
</dbReference>
<evidence type="ECO:0000256" key="2">
    <source>
        <dbReference type="ARBA" id="ARBA00007405"/>
    </source>
</evidence>
<comment type="function">
    <text evidence="12">Catalyzes the reduction of ribonucleotides to deoxyribonucleotides. May function to provide a pool of deoxyribonucleotide precursors for DNA repair during oxygen limitation and/or for immediate growth after restoration of oxygen.</text>
</comment>
<dbReference type="Pfam" id="PF12637">
    <property type="entry name" value="TSCPD"/>
    <property type="match status" value="1"/>
</dbReference>
<keyword evidence="5" id="KW-0846">Cobalamin</keyword>
<evidence type="ECO:0000256" key="7">
    <source>
        <dbReference type="ARBA" id="ARBA00022741"/>
    </source>
</evidence>
<dbReference type="InterPro" id="IPR029072">
    <property type="entry name" value="YebC-like"/>
</dbReference>
<comment type="cofactor">
    <cofactor evidence="1">
        <name>adenosylcob(III)alamin</name>
        <dbReference type="ChEBI" id="CHEBI:18408"/>
    </cofactor>
</comment>
<dbReference type="InterPro" id="IPR003587">
    <property type="entry name" value="Hint_dom_N"/>
</dbReference>
<dbReference type="InterPro" id="IPR004860">
    <property type="entry name" value="LAGLIDADG_dom"/>
</dbReference>
<evidence type="ECO:0000256" key="6">
    <source>
        <dbReference type="ARBA" id="ARBA00022634"/>
    </source>
</evidence>
<evidence type="ECO:0000256" key="13">
    <source>
        <dbReference type="ARBA" id="ARBA00033050"/>
    </source>
</evidence>
<dbReference type="GO" id="GO:0000166">
    <property type="term" value="F:nucleotide binding"/>
    <property type="evidence" value="ECO:0007669"/>
    <property type="project" value="UniProtKB-KW"/>
</dbReference>
<dbReference type="PRINTS" id="PR00379">
    <property type="entry name" value="INTEIN"/>
</dbReference>
<reference evidence="17" key="1">
    <citation type="journal article" date="2020" name="mSystems">
        <title>Genome- and Community-Level Interaction Insights into Carbon Utilization and Element Cycling Functions of Hydrothermarchaeota in Hydrothermal Sediment.</title>
        <authorList>
            <person name="Zhou Z."/>
            <person name="Liu Y."/>
            <person name="Xu W."/>
            <person name="Pan J."/>
            <person name="Luo Z.H."/>
            <person name="Li M."/>
        </authorList>
    </citation>
    <scope>NUCLEOTIDE SEQUENCE [LARGE SCALE GENOMIC DNA]</scope>
    <source>
        <strain evidence="17">HyVt-633</strain>
    </source>
</reference>
<evidence type="ECO:0000256" key="15">
    <source>
        <dbReference type="SAM" id="MobiDB-lite"/>
    </source>
</evidence>
<dbReference type="GO" id="GO:0071897">
    <property type="term" value="P:DNA biosynthetic process"/>
    <property type="evidence" value="ECO:0007669"/>
    <property type="project" value="UniProtKB-KW"/>
</dbReference>
<dbReference type="InterPro" id="IPR013678">
    <property type="entry name" value="RNR_2_N"/>
</dbReference>
<dbReference type="InterPro" id="IPR006142">
    <property type="entry name" value="INTEIN"/>
</dbReference>
<comment type="caution">
    <text evidence="17">The sequence shown here is derived from an EMBL/GenBank/DDBJ whole genome shotgun (WGS) entry which is preliminary data.</text>
</comment>
<evidence type="ECO:0000256" key="12">
    <source>
        <dbReference type="ARBA" id="ARBA00025437"/>
    </source>
</evidence>
<dbReference type="InterPro" id="IPR050862">
    <property type="entry name" value="RdRp_reductase_class-2"/>
</dbReference>
<evidence type="ECO:0000256" key="10">
    <source>
        <dbReference type="ARBA" id="ARBA00023002"/>
    </source>
</evidence>
<dbReference type="InterPro" id="IPR030934">
    <property type="entry name" value="Intein_C"/>
</dbReference>
<dbReference type="PANTHER" id="PTHR43371">
    <property type="entry name" value="VITAMIN B12-DEPENDENT RIBONUCLEOTIDE REDUCTASE"/>
    <property type="match status" value="1"/>
</dbReference>
<keyword evidence="11" id="KW-0170">Cobalt</keyword>
<dbReference type="NCBIfam" id="TIGR01443">
    <property type="entry name" value="intein_Cterm"/>
    <property type="match status" value="1"/>
</dbReference>
<dbReference type="EC" id="1.17.4.1" evidence="3"/>
<accession>A0A7C5DEI4</accession>
<dbReference type="Gene3D" id="3.20.70.20">
    <property type="match status" value="4"/>
</dbReference>
<gene>
    <name evidence="17" type="ORF">ENL07_07155</name>
</gene>
<dbReference type="Gene3D" id="2.170.16.10">
    <property type="entry name" value="Hedgehog/Intein (Hint) domain"/>
    <property type="match status" value="2"/>
</dbReference>
<evidence type="ECO:0000259" key="16">
    <source>
        <dbReference type="PROSITE" id="PS50819"/>
    </source>
</evidence>
<keyword evidence="7" id="KW-0547">Nucleotide-binding</keyword>
<dbReference type="GO" id="GO:0004748">
    <property type="term" value="F:ribonucleoside-diphosphate reductase activity, thioredoxin disulfide as acceptor"/>
    <property type="evidence" value="ECO:0007669"/>
    <property type="project" value="UniProtKB-EC"/>
</dbReference>
<organism evidence="17">
    <name type="scientific">Chlorobaculum parvum</name>
    <dbReference type="NCBI Taxonomy" id="274539"/>
    <lineage>
        <taxon>Bacteria</taxon>
        <taxon>Pseudomonadati</taxon>
        <taxon>Chlorobiota</taxon>
        <taxon>Chlorobiia</taxon>
        <taxon>Chlorobiales</taxon>
        <taxon>Chlorobiaceae</taxon>
        <taxon>Chlorobaculum</taxon>
    </lineage>
</organism>
<dbReference type="SUPFAM" id="SSF51294">
    <property type="entry name" value="Hedgehog/intein (Hint) domain"/>
    <property type="match status" value="1"/>
</dbReference>
<evidence type="ECO:0000256" key="9">
    <source>
        <dbReference type="ARBA" id="ARBA00023000"/>
    </source>
</evidence>
<dbReference type="GO" id="GO:0031419">
    <property type="term" value="F:cobalamin binding"/>
    <property type="evidence" value="ECO:0007669"/>
    <property type="project" value="UniProtKB-KW"/>
</dbReference>
<dbReference type="GO" id="GO:0004519">
    <property type="term" value="F:endonuclease activity"/>
    <property type="evidence" value="ECO:0007669"/>
    <property type="project" value="InterPro"/>
</dbReference>
<dbReference type="Pfam" id="PF14890">
    <property type="entry name" value="Intein_splicing"/>
    <property type="match status" value="1"/>
</dbReference>